<dbReference type="SUPFAM" id="SSF81301">
    <property type="entry name" value="Nucleotidyltransferase"/>
    <property type="match status" value="2"/>
</dbReference>
<dbReference type="OrthoDB" id="9759366at2"/>
<dbReference type="Pfam" id="PF03710">
    <property type="entry name" value="GlnE"/>
    <property type="match status" value="2"/>
</dbReference>
<keyword evidence="12" id="KW-1185">Reference proteome</keyword>
<evidence type="ECO:0000256" key="6">
    <source>
        <dbReference type="ARBA" id="ARBA00023268"/>
    </source>
</evidence>
<dbReference type="GO" id="GO:0000287">
    <property type="term" value="F:magnesium ion binding"/>
    <property type="evidence" value="ECO:0007669"/>
    <property type="project" value="UniProtKB-UniRule"/>
</dbReference>
<comment type="catalytic activity">
    <reaction evidence="7">
        <text>[glutamine synthetase]-L-tyrosine + ATP = [glutamine synthetase]-O(4)-(5'-adenylyl)-L-tyrosine + diphosphate</text>
        <dbReference type="Rhea" id="RHEA:18589"/>
        <dbReference type="Rhea" id="RHEA-COMP:10660"/>
        <dbReference type="Rhea" id="RHEA-COMP:10661"/>
        <dbReference type="ChEBI" id="CHEBI:30616"/>
        <dbReference type="ChEBI" id="CHEBI:33019"/>
        <dbReference type="ChEBI" id="CHEBI:46858"/>
        <dbReference type="ChEBI" id="CHEBI:83624"/>
        <dbReference type="EC" id="2.7.7.42"/>
    </reaction>
</comment>
<dbReference type="STRING" id="1223802.SUTH_03041"/>
<evidence type="ECO:0000259" key="9">
    <source>
        <dbReference type="Pfam" id="PF03710"/>
    </source>
</evidence>
<keyword evidence="3 7" id="KW-0547">Nucleotide-binding</keyword>
<dbReference type="EC" id="2.7.7.42" evidence="7"/>
<comment type="similarity">
    <text evidence="7">Belongs to the GlnE family.</text>
</comment>
<dbReference type="GO" id="GO:0005524">
    <property type="term" value="F:ATP binding"/>
    <property type="evidence" value="ECO:0007669"/>
    <property type="project" value="UniProtKB-UniRule"/>
</dbReference>
<evidence type="ECO:0000313" key="11">
    <source>
        <dbReference type="EMBL" id="BAO30819.1"/>
    </source>
</evidence>
<dbReference type="EC" id="2.7.7.89" evidence="7"/>
<dbReference type="Gene3D" id="1.20.120.1510">
    <property type="match status" value="1"/>
</dbReference>
<dbReference type="RefSeq" id="WP_041100409.1">
    <property type="nucleotide sequence ID" value="NZ_AP012547.1"/>
</dbReference>
<dbReference type="NCBIfam" id="NF008292">
    <property type="entry name" value="PRK11072.1"/>
    <property type="match status" value="1"/>
</dbReference>
<evidence type="ECO:0000259" key="10">
    <source>
        <dbReference type="Pfam" id="PF08335"/>
    </source>
</evidence>
<dbReference type="PANTHER" id="PTHR30621">
    <property type="entry name" value="GLUTAMINE SYNTHETASE ADENYLYLTRANSFERASE"/>
    <property type="match status" value="1"/>
</dbReference>
<evidence type="ECO:0000256" key="2">
    <source>
        <dbReference type="ARBA" id="ARBA00022695"/>
    </source>
</evidence>
<accession>W0SHH1</accession>
<evidence type="ECO:0000256" key="4">
    <source>
        <dbReference type="ARBA" id="ARBA00022840"/>
    </source>
</evidence>
<dbReference type="FunFam" id="1.20.120.330:FF:000005">
    <property type="entry name" value="Bifunctional glutamine synthetase adenylyltransferase/adenylyl-removing enzyme"/>
    <property type="match status" value="1"/>
</dbReference>
<dbReference type="FunFam" id="3.30.460.10:FF:000009">
    <property type="entry name" value="Bifunctional glutamine synthetase adenylyltransferase/adenylyl-removing enzyme"/>
    <property type="match status" value="1"/>
</dbReference>
<evidence type="ECO:0000256" key="8">
    <source>
        <dbReference type="SAM" id="Coils"/>
    </source>
</evidence>
<dbReference type="InterPro" id="IPR023057">
    <property type="entry name" value="GlnE"/>
</dbReference>
<feature type="domain" description="PII-uridylyltransferase/Glutamine-synthetase adenylyltransferase" evidence="10">
    <location>
        <begin position="767"/>
        <end position="863"/>
    </location>
</feature>
<feature type="domain" description="Glutamate-ammonia ligase adenylyltransferase repeated" evidence="9">
    <location>
        <begin position="511"/>
        <end position="745"/>
    </location>
</feature>
<proteinExistence type="inferred from homology"/>
<dbReference type="HOGENOM" id="CLU_006233_0_1_4"/>
<keyword evidence="5 7" id="KW-0460">Magnesium</keyword>
<evidence type="ECO:0000256" key="3">
    <source>
        <dbReference type="ARBA" id="ARBA00022741"/>
    </source>
</evidence>
<dbReference type="GO" id="GO:0047388">
    <property type="term" value="F:[glutamine synthetase]-adenylyl-L-tyrosine phosphorylase activity"/>
    <property type="evidence" value="ECO:0007669"/>
    <property type="project" value="UniProtKB-EC"/>
</dbReference>
<dbReference type="EMBL" id="AP012547">
    <property type="protein sequence ID" value="BAO30819.1"/>
    <property type="molecule type" value="Genomic_DNA"/>
</dbReference>
<dbReference type="Gene3D" id="3.30.460.10">
    <property type="entry name" value="Beta Polymerase, domain 2"/>
    <property type="match status" value="2"/>
</dbReference>
<name>W0SHH1_9PROT</name>
<dbReference type="PANTHER" id="PTHR30621:SF0">
    <property type="entry name" value="BIFUNCTIONAL GLUTAMINE SYNTHETASE ADENYLYLTRANSFERASE_ADENYLYL-REMOVING ENZYME"/>
    <property type="match status" value="1"/>
</dbReference>
<keyword evidence="8" id="KW-0175">Coiled coil</keyword>
<dbReference type="AlphaFoldDB" id="W0SHH1"/>
<dbReference type="Proteomes" id="UP000031637">
    <property type="component" value="Chromosome"/>
</dbReference>
<dbReference type="InterPro" id="IPR043519">
    <property type="entry name" value="NT_sf"/>
</dbReference>
<dbReference type="InterPro" id="IPR005190">
    <property type="entry name" value="GlnE_rpt_dom"/>
</dbReference>
<comment type="catalytic activity">
    <reaction evidence="7">
        <text>[glutamine synthetase]-O(4)-(5'-adenylyl)-L-tyrosine + phosphate = [glutamine synthetase]-L-tyrosine + ADP</text>
        <dbReference type="Rhea" id="RHEA:43716"/>
        <dbReference type="Rhea" id="RHEA-COMP:10660"/>
        <dbReference type="Rhea" id="RHEA-COMP:10661"/>
        <dbReference type="ChEBI" id="CHEBI:43474"/>
        <dbReference type="ChEBI" id="CHEBI:46858"/>
        <dbReference type="ChEBI" id="CHEBI:83624"/>
        <dbReference type="ChEBI" id="CHEBI:456216"/>
        <dbReference type="EC" id="2.7.7.89"/>
    </reaction>
</comment>
<dbReference type="CDD" id="cd05401">
    <property type="entry name" value="NT_GlnE_GlnD_like"/>
    <property type="match status" value="2"/>
</dbReference>
<dbReference type="KEGG" id="shd:SUTH_03041"/>
<keyword evidence="1 7" id="KW-0808">Transferase</keyword>
<keyword evidence="4 7" id="KW-0067">ATP-binding</keyword>
<keyword evidence="6 7" id="KW-0511">Multifunctional enzyme</keyword>
<feature type="region of interest" description="Adenylyl removase" evidence="7">
    <location>
        <begin position="1"/>
        <end position="405"/>
    </location>
</feature>
<feature type="region of interest" description="Adenylyl transferase" evidence="7">
    <location>
        <begin position="415"/>
        <end position="891"/>
    </location>
</feature>
<gene>
    <name evidence="7" type="primary">glnE</name>
    <name evidence="11" type="ORF">SUTH_03041</name>
</gene>
<dbReference type="SUPFAM" id="SSF81593">
    <property type="entry name" value="Nucleotidyltransferase substrate binding subunit/domain"/>
    <property type="match status" value="2"/>
</dbReference>
<dbReference type="InterPro" id="IPR013546">
    <property type="entry name" value="PII_UdlTrfase/GS_AdlTrfase"/>
</dbReference>
<dbReference type="HAMAP" id="MF_00802">
    <property type="entry name" value="GlnE"/>
    <property type="match status" value="1"/>
</dbReference>
<dbReference type="GO" id="GO:0000820">
    <property type="term" value="P:regulation of glutamine family amino acid metabolic process"/>
    <property type="evidence" value="ECO:0007669"/>
    <property type="project" value="UniProtKB-UniRule"/>
</dbReference>
<evidence type="ECO:0000313" key="12">
    <source>
        <dbReference type="Proteomes" id="UP000031637"/>
    </source>
</evidence>
<keyword evidence="2 7" id="KW-0548">Nucleotidyltransferase</keyword>
<reference evidence="11 12" key="1">
    <citation type="journal article" date="2014" name="Syst. Appl. Microbiol.">
        <title>Complete genomes of freshwater sulfur oxidizers Sulfuricella denitrificans skB26 and Sulfuritalea hydrogenivorans sk43H: genetic insights into the sulfur oxidation pathway of betaproteobacteria.</title>
        <authorList>
            <person name="Watanabe T."/>
            <person name="Kojima H."/>
            <person name="Fukui M."/>
        </authorList>
    </citation>
    <scope>NUCLEOTIDE SEQUENCE [LARGE SCALE GENOMIC DNA]</scope>
    <source>
        <strain evidence="11">DSM22779</strain>
    </source>
</reference>
<feature type="domain" description="PII-uridylyltransferase/Glutamine-synthetase adenylyltransferase" evidence="10">
    <location>
        <begin position="263"/>
        <end position="401"/>
    </location>
</feature>
<sequence>MPSLADIAETSRYLGRLLAARPDLAADVESTLERPVTAAELSAWLAAQAVTEDNLKPVLRQLKQRAYARIAARDLSGLAPLSEVTECMTLIAELAVRKAVEVLSQGLVERYGTPRGADGSAQELIVIGMGKLGGRELNVSSDIDLIFVFPEDGDTDGARSVSNFEFFTRLGRGLINAIAEATEDGQVFRVDMRLRPNGDSGPLVCSFEMLENYFITQGREWERYAWIKARPLTGGRHDELEKVRHPFVFRKYFDFGAINAMRELHAQIRREVAKKDMADNVKLGPGGIREIEFIAQVFQLIRGGRDTPLQIKPTQSVLKLLAERGILSLDAAVELASAYTFLRRLEHRLQYLDDAQTHSLPVPAEDRQRVARAMGFASFEALLEELDDHRATVSRHFGQVFADPNHGEHALAALWHDAGGAAREDSFENLGYRNPPAAAQRISALRSGPLYQQMSQDIRSRFDVLVPRLIEAAAALPNPDETLSRGVDLLESISRRAAYLALLQQYPQALQKVAQLVSSSSWAANYLQRHPILLDELLDPRLLEVVPDWAGFRTQLSTLLEEQEPDTERQMDTLREAHHAQVFRLLTQDVAGLLTVEKLADHLSELADILLAAAIQRAWLKMPKRHCETPKFAVISYGKLGGKELGYASDLDLVFLFDDPAPEAGENYGRLGTRLNTWLSAQTSAGQLFETDLRLRPNGDSGLAVSSMESFRKYQLESAWVWEHQALTRARFSAGDRAVGDAFERIRCEVLRQQRDLAKLREEVLAMRQKMVDAHGTRGDERERVFDLKHDPGGLVDVEFIVQYLVLGHSHRHAELTGNLGNIALLKIAGDLGLIPVDLAEKVRNAYRDYRRMQHALRLNAAKARVAPDLVQQRVDAVRELWRIVFDSGQR</sequence>
<organism evidence="11 12">
    <name type="scientific">Sulfuritalea hydrogenivorans sk43H</name>
    <dbReference type="NCBI Taxonomy" id="1223802"/>
    <lineage>
        <taxon>Bacteria</taxon>
        <taxon>Pseudomonadati</taxon>
        <taxon>Pseudomonadota</taxon>
        <taxon>Betaproteobacteria</taxon>
        <taxon>Nitrosomonadales</taxon>
        <taxon>Sterolibacteriaceae</taxon>
        <taxon>Sulfuritalea</taxon>
    </lineage>
</organism>
<feature type="domain" description="Glutamate-ammonia ligase adenylyltransferase repeated" evidence="9">
    <location>
        <begin position="3"/>
        <end position="236"/>
    </location>
</feature>
<feature type="coiled-coil region" evidence="8">
    <location>
        <begin position="743"/>
        <end position="770"/>
    </location>
</feature>
<comment type="function">
    <text evidence="7">Involved in the regulation of glutamine synthetase GlnA, a key enzyme in the process to assimilate ammonia. When cellular nitrogen levels are high, the C-terminal adenylyl transferase (AT) inactivates GlnA by covalent transfer of an adenylyl group from ATP to specific tyrosine residue of GlnA, thus reducing its activity. Conversely, when nitrogen levels are low, the N-terminal adenylyl removase (AR) activates GlnA by removing the adenylyl group by phosphorolysis, increasing its activity. The regulatory region of GlnE binds the signal transduction protein PII (GlnB) which indicates the nitrogen status of the cell.</text>
</comment>
<protein>
    <recommendedName>
        <fullName evidence="7">Bifunctional glutamine synthetase adenylyltransferase/adenylyl-removing enzyme</fullName>
    </recommendedName>
    <alternativeName>
        <fullName evidence="7">ATP:glutamine synthetase adenylyltransferase</fullName>
    </alternativeName>
    <alternativeName>
        <fullName evidence="7">ATase</fullName>
    </alternativeName>
    <domain>
        <recommendedName>
            <fullName evidence="7">Glutamine synthetase adenylyl-L-tyrosine phosphorylase</fullName>
            <ecNumber evidence="7">2.7.7.89</ecNumber>
        </recommendedName>
        <alternativeName>
            <fullName evidence="7">Adenylyl removase</fullName>
            <shortName evidence="7">AR</shortName>
            <shortName evidence="7">AT-N</shortName>
        </alternativeName>
    </domain>
    <domain>
        <recommendedName>
            <fullName evidence="7">Glutamine synthetase adenylyl transferase</fullName>
            <ecNumber evidence="7">2.7.7.42</ecNumber>
        </recommendedName>
        <alternativeName>
            <fullName evidence="7">Adenylyl transferase</fullName>
            <shortName evidence="7">AT</shortName>
            <shortName evidence="7">AT-C</shortName>
        </alternativeName>
    </domain>
</protein>
<dbReference type="Pfam" id="PF08335">
    <property type="entry name" value="GlnD_UR_UTase"/>
    <property type="match status" value="2"/>
</dbReference>
<dbReference type="GO" id="GO:0005829">
    <property type="term" value="C:cytosol"/>
    <property type="evidence" value="ECO:0007669"/>
    <property type="project" value="TreeGrafter"/>
</dbReference>
<evidence type="ECO:0000256" key="1">
    <source>
        <dbReference type="ARBA" id="ARBA00022679"/>
    </source>
</evidence>
<dbReference type="GO" id="GO:0008882">
    <property type="term" value="F:[glutamate-ammonia-ligase] adenylyltransferase activity"/>
    <property type="evidence" value="ECO:0007669"/>
    <property type="project" value="UniProtKB-UniRule"/>
</dbReference>
<evidence type="ECO:0000256" key="7">
    <source>
        <dbReference type="HAMAP-Rule" id="MF_00802"/>
    </source>
</evidence>
<evidence type="ECO:0000256" key="5">
    <source>
        <dbReference type="ARBA" id="ARBA00022842"/>
    </source>
</evidence>
<comment type="cofactor">
    <cofactor evidence="7">
        <name>Mg(2+)</name>
        <dbReference type="ChEBI" id="CHEBI:18420"/>
    </cofactor>
</comment>
<dbReference type="Gene3D" id="1.20.120.330">
    <property type="entry name" value="Nucleotidyltransferases domain 2"/>
    <property type="match status" value="2"/>
</dbReference>